<dbReference type="SUPFAM" id="SSF51338">
    <property type="entry name" value="Composite domain of metallo-dependent hydrolases"/>
    <property type="match status" value="1"/>
</dbReference>
<organism evidence="2 3">
    <name type="scientific">Candidatus Sungbacteria bacterium RIFCSPHIGHO2_02_FULL_52_23</name>
    <dbReference type="NCBI Taxonomy" id="1802274"/>
    <lineage>
        <taxon>Bacteria</taxon>
        <taxon>Candidatus Sungiibacteriota</taxon>
    </lineage>
</organism>
<dbReference type="PANTHER" id="PTHR11647">
    <property type="entry name" value="HYDRANTOINASE/DIHYDROPYRIMIDINASE FAMILY MEMBER"/>
    <property type="match status" value="1"/>
</dbReference>
<gene>
    <name evidence="2" type="ORF">A3J58_02955</name>
</gene>
<dbReference type="Gene3D" id="3.20.20.140">
    <property type="entry name" value="Metal-dependent hydrolases"/>
    <property type="match status" value="1"/>
</dbReference>
<dbReference type="GO" id="GO:0016812">
    <property type="term" value="F:hydrolase activity, acting on carbon-nitrogen (but not peptide) bonds, in cyclic amides"/>
    <property type="evidence" value="ECO:0007669"/>
    <property type="project" value="TreeGrafter"/>
</dbReference>
<evidence type="ECO:0000313" key="3">
    <source>
        <dbReference type="Proteomes" id="UP000178510"/>
    </source>
</evidence>
<dbReference type="SUPFAM" id="SSF51556">
    <property type="entry name" value="Metallo-dependent hydrolases"/>
    <property type="match status" value="1"/>
</dbReference>
<accession>A0A1G2KVW1</accession>
<dbReference type="STRING" id="1802274.A3J58_02955"/>
<feature type="domain" description="Amidohydrolase 3" evidence="1">
    <location>
        <begin position="394"/>
        <end position="506"/>
    </location>
</feature>
<dbReference type="Gene3D" id="3.30.1490.130">
    <property type="entry name" value="D-aminoacylase. Domain 3"/>
    <property type="match status" value="1"/>
</dbReference>
<dbReference type="AlphaFoldDB" id="A0A1G2KVW1"/>
<dbReference type="InterPro" id="IPR013108">
    <property type="entry name" value="Amidohydro_3"/>
</dbReference>
<evidence type="ECO:0000313" key="2">
    <source>
        <dbReference type="EMBL" id="OHA02549.1"/>
    </source>
</evidence>
<reference evidence="2 3" key="1">
    <citation type="journal article" date="2016" name="Nat. Commun.">
        <title>Thousands of microbial genomes shed light on interconnected biogeochemical processes in an aquifer system.</title>
        <authorList>
            <person name="Anantharaman K."/>
            <person name="Brown C.T."/>
            <person name="Hug L.A."/>
            <person name="Sharon I."/>
            <person name="Castelle C.J."/>
            <person name="Probst A.J."/>
            <person name="Thomas B.C."/>
            <person name="Singh A."/>
            <person name="Wilkins M.J."/>
            <person name="Karaoz U."/>
            <person name="Brodie E.L."/>
            <person name="Williams K.H."/>
            <person name="Hubbard S.S."/>
            <person name="Banfield J.F."/>
        </authorList>
    </citation>
    <scope>NUCLEOTIDE SEQUENCE [LARGE SCALE GENOMIC DNA]</scope>
</reference>
<dbReference type="InterPro" id="IPR011059">
    <property type="entry name" value="Metal-dep_hydrolase_composite"/>
</dbReference>
<proteinExistence type="predicted"/>
<dbReference type="GO" id="GO:0016811">
    <property type="term" value="F:hydrolase activity, acting on carbon-nitrogen (but not peptide) bonds, in linear amides"/>
    <property type="evidence" value="ECO:0007669"/>
    <property type="project" value="InterPro"/>
</dbReference>
<name>A0A1G2KVW1_9BACT</name>
<sequence length="527" mass="56695">MAHDIIIRSGSVLDGTGAPPAVQDIAIDDGKITRIGALSGLSAKTEISVPGKFVAPGFIDITNHSDTHLTMFRYPAMESMLMQGITTVIGGNCGASLAPLVSPDAIRVVSKWADFSQIGINWVGMDEFLAAMNSMRFGVNFGTLAGYGTLRRGVAGNDPAPLSLERRAEIRLLLERSIKQGAFGLSLGLSYGHERVSTTEELIEIAEPLSELGGVLKIHLRSEGTEVLSAVNEAVRIAREAGVAVVISHFKIIGRKAWPDAAKIFGIIANARESGVDICFDVSPYRTTGSQLYLLIPPWARRGGFEDLFARIDSQIERKRIIEALQGRTLHYDRIVVIGAKHPSIVGRTLAALAENMGVSPEDALLDIVRGNEGRVTILGRTVSGKNTAAALRDPNSLVASDGYALSQDAITSGNLAHPRSFGAFPHFWHRMVNDMGLLKPEDAIIKMASGPARALGITGRGMIAKGNAADIVIFDPRLIRDRATYENPYRYPAGIEWVIVNGKIAVSQGKYMDVRAGAILRKGTRV</sequence>
<dbReference type="EMBL" id="MHQM01000042">
    <property type="protein sequence ID" value="OHA02549.1"/>
    <property type="molecule type" value="Genomic_DNA"/>
</dbReference>
<dbReference type="Proteomes" id="UP000178510">
    <property type="component" value="Unassembled WGS sequence"/>
</dbReference>
<evidence type="ECO:0000259" key="1">
    <source>
        <dbReference type="Pfam" id="PF07969"/>
    </source>
</evidence>
<dbReference type="Gene3D" id="2.30.40.10">
    <property type="entry name" value="Urease, subunit C, domain 1"/>
    <property type="match status" value="1"/>
</dbReference>
<dbReference type="GO" id="GO:0005829">
    <property type="term" value="C:cytosol"/>
    <property type="evidence" value="ECO:0007669"/>
    <property type="project" value="TreeGrafter"/>
</dbReference>
<comment type="caution">
    <text evidence="2">The sequence shown here is derived from an EMBL/GenBank/DDBJ whole genome shotgun (WGS) entry which is preliminary data.</text>
</comment>
<dbReference type="InterPro" id="IPR050378">
    <property type="entry name" value="Metallo-dep_Hydrolases_sf"/>
</dbReference>
<dbReference type="InterPro" id="IPR032466">
    <property type="entry name" value="Metal_Hydrolase"/>
</dbReference>
<dbReference type="Pfam" id="PF07969">
    <property type="entry name" value="Amidohydro_3"/>
    <property type="match status" value="1"/>
</dbReference>
<dbReference type="PANTHER" id="PTHR11647:SF1">
    <property type="entry name" value="COLLAPSIN RESPONSE MEDIATOR PROTEIN"/>
    <property type="match status" value="1"/>
</dbReference>
<protein>
    <recommendedName>
        <fullName evidence="1">Amidohydrolase 3 domain-containing protein</fullName>
    </recommendedName>
</protein>
<dbReference type="InterPro" id="IPR023100">
    <property type="entry name" value="D-aminoacylase_insert_dom_sf"/>
</dbReference>